<keyword evidence="4 7" id="KW-1133">Transmembrane helix</keyword>
<evidence type="ECO:0000256" key="4">
    <source>
        <dbReference type="ARBA" id="ARBA00022989"/>
    </source>
</evidence>
<evidence type="ECO:0000313" key="9">
    <source>
        <dbReference type="EMBL" id="NYT84819.1"/>
    </source>
</evidence>
<protein>
    <submittedName>
        <fullName evidence="9">GtrA family protein</fullName>
    </submittedName>
</protein>
<keyword evidence="10" id="KW-1185">Reference proteome</keyword>
<dbReference type="EMBL" id="JACCEV010000001">
    <property type="protein sequence ID" value="NYT84819.1"/>
    <property type="molecule type" value="Genomic_DNA"/>
</dbReference>
<dbReference type="RefSeq" id="WP_167667223.1">
    <property type="nucleotide sequence ID" value="NZ_JACCEV010000001.1"/>
</dbReference>
<accession>A0A853GZI1</accession>
<dbReference type="GO" id="GO:0000271">
    <property type="term" value="P:polysaccharide biosynthetic process"/>
    <property type="evidence" value="ECO:0007669"/>
    <property type="project" value="InterPro"/>
</dbReference>
<evidence type="ECO:0000256" key="7">
    <source>
        <dbReference type="SAM" id="Phobius"/>
    </source>
</evidence>
<evidence type="ECO:0000256" key="6">
    <source>
        <dbReference type="SAM" id="MobiDB-lite"/>
    </source>
</evidence>
<feature type="compositionally biased region" description="Polar residues" evidence="6">
    <location>
        <begin position="7"/>
        <end position="22"/>
    </location>
</feature>
<feature type="transmembrane region" description="Helical" evidence="7">
    <location>
        <begin position="116"/>
        <end position="140"/>
    </location>
</feature>
<keyword evidence="3 7" id="KW-0812">Transmembrane</keyword>
<feature type="transmembrane region" description="Helical" evidence="7">
    <location>
        <begin position="59"/>
        <end position="80"/>
    </location>
</feature>
<keyword evidence="5 7" id="KW-0472">Membrane</keyword>
<dbReference type="InterPro" id="IPR051401">
    <property type="entry name" value="GtrA_CellWall_Glycosyl"/>
</dbReference>
<evidence type="ECO:0000256" key="2">
    <source>
        <dbReference type="ARBA" id="ARBA00009399"/>
    </source>
</evidence>
<comment type="caution">
    <text evidence="9">The sequence shown here is derived from an EMBL/GenBank/DDBJ whole genome shotgun (WGS) entry which is preliminary data.</text>
</comment>
<evidence type="ECO:0000313" key="10">
    <source>
        <dbReference type="Proteomes" id="UP000554144"/>
    </source>
</evidence>
<feature type="region of interest" description="Disordered" evidence="6">
    <location>
        <begin position="1"/>
        <end position="22"/>
    </location>
</feature>
<dbReference type="GO" id="GO:0005886">
    <property type="term" value="C:plasma membrane"/>
    <property type="evidence" value="ECO:0007669"/>
    <property type="project" value="TreeGrafter"/>
</dbReference>
<dbReference type="InterPro" id="IPR007267">
    <property type="entry name" value="GtrA_DPMS_TM"/>
</dbReference>
<dbReference type="AlphaFoldDB" id="A0A853GZI1"/>
<reference evidence="9 10" key="1">
    <citation type="submission" date="2020-07" db="EMBL/GenBank/DDBJ databases">
        <title>Taxonomic revisions and descriptions of new bacterial species based on genomic comparisons in the high-G+C-content subgroup of the family Alcaligenaceae.</title>
        <authorList>
            <person name="Szabo A."/>
            <person name="Felfoldi T."/>
        </authorList>
    </citation>
    <scope>NUCLEOTIDE SEQUENCE [LARGE SCALE GENOMIC DNA]</scope>
    <source>
        <strain evidence="9 10">DSM 25667</strain>
    </source>
</reference>
<proteinExistence type="inferred from homology"/>
<dbReference type="Pfam" id="PF04138">
    <property type="entry name" value="GtrA_DPMS_TM"/>
    <property type="match status" value="1"/>
</dbReference>
<gene>
    <name evidence="9" type="ORF">H0A62_04310</name>
</gene>
<comment type="similarity">
    <text evidence="2">Belongs to the GtrA family.</text>
</comment>
<sequence>MKFSLPPKQTTQQAPRPAHQTGSKPLITQLTQFLMAGGLATCLHWSVMGLLVWMGFQPVIATTAGALAGSFLNYLLQFYGPFKGNGTHGAAIPAYVLTVILGWCINAGLLHSLIHFAHIGLGLAQLCTTATVAAMNFTLYQRMVFHERTSRKLAS</sequence>
<dbReference type="PANTHER" id="PTHR38459">
    <property type="entry name" value="PROPHAGE BACTOPRENOL-LINKED GLUCOSE TRANSLOCASE HOMOLOG"/>
    <property type="match status" value="1"/>
</dbReference>
<evidence type="ECO:0000259" key="8">
    <source>
        <dbReference type="Pfam" id="PF04138"/>
    </source>
</evidence>
<dbReference type="PANTHER" id="PTHR38459:SF1">
    <property type="entry name" value="PROPHAGE BACTOPRENOL-LINKED GLUCOSE TRANSLOCASE HOMOLOG"/>
    <property type="match status" value="1"/>
</dbReference>
<evidence type="ECO:0000256" key="3">
    <source>
        <dbReference type="ARBA" id="ARBA00022692"/>
    </source>
</evidence>
<organism evidence="9 10">
    <name type="scientific">Pollutimonas harenae</name>
    <dbReference type="NCBI Taxonomy" id="657015"/>
    <lineage>
        <taxon>Bacteria</taxon>
        <taxon>Pseudomonadati</taxon>
        <taxon>Pseudomonadota</taxon>
        <taxon>Betaproteobacteria</taxon>
        <taxon>Burkholderiales</taxon>
        <taxon>Alcaligenaceae</taxon>
        <taxon>Pollutimonas</taxon>
    </lineage>
</organism>
<feature type="domain" description="GtrA/DPMS transmembrane" evidence="8">
    <location>
        <begin position="32"/>
        <end position="145"/>
    </location>
</feature>
<evidence type="ECO:0000256" key="1">
    <source>
        <dbReference type="ARBA" id="ARBA00004141"/>
    </source>
</evidence>
<feature type="transmembrane region" description="Helical" evidence="7">
    <location>
        <begin position="92"/>
        <end position="110"/>
    </location>
</feature>
<dbReference type="Proteomes" id="UP000554144">
    <property type="component" value="Unassembled WGS sequence"/>
</dbReference>
<name>A0A853GZI1_9BURK</name>
<evidence type="ECO:0000256" key="5">
    <source>
        <dbReference type="ARBA" id="ARBA00023136"/>
    </source>
</evidence>
<comment type="subcellular location">
    <subcellularLocation>
        <location evidence="1">Membrane</location>
        <topology evidence="1">Multi-pass membrane protein</topology>
    </subcellularLocation>
</comment>
<feature type="transmembrane region" description="Helical" evidence="7">
    <location>
        <begin position="33"/>
        <end position="53"/>
    </location>
</feature>